<evidence type="ECO:0000259" key="2">
    <source>
        <dbReference type="PROSITE" id="PS50191"/>
    </source>
</evidence>
<dbReference type="OrthoDB" id="6682367at2759"/>
<dbReference type="InterPro" id="IPR001251">
    <property type="entry name" value="CRAL-TRIO_dom"/>
</dbReference>
<evidence type="ECO:0000313" key="3">
    <source>
        <dbReference type="Proteomes" id="UP000515158"/>
    </source>
</evidence>
<evidence type="ECO:0000256" key="1">
    <source>
        <dbReference type="SAM" id="MobiDB-lite"/>
    </source>
</evidence>
<feature type="compositionally biased region" description="Polar residues" evidence="1">
    <location>
        <begin position="301"/>
        <end position="311"/>
    </location>
</feature>
<dbReference type="RefSeq" id="XP_034231247.1">
    <property type="nucleotide sequence ID" value="XM_034375356.1"/>
</dbReference>
<dbReference type="CDD" id="cd00170">
    <property type="entry name" value="SEC14"/>
    <property type="match status" value="1"/>
</dbReference>
<dbReference type="Gene3D" id="3.40.525.10">
    <property type="entry name" value="CRAL-TRIO lipid binding domain"/>
    <property type="match status" value="1"/>
</dbReference>
<dbReference type="KEGG" id="tpal:117639562"/>
<dbReference type="GeneID" id="117639562"/>
<dbReference type="InterPro" id="IPR036865">
    <property type="entry name" value="CRAL-TRIO_dom_sf"/>
</dbReference>
<dbReference type="PRINTS" id="PR00180">
    <property type="entry name" value="CRETINALDHBP"/>
</dbReference>
<sequence>MVIMKESRLLYPPTAEQARLVRRELNNTYASKQAEYVDQLKEWMQTQPHLPRNYDDRVLPRFVCGTKYNLHRAQKKIDNYFTARAKVPEFFAQRDPTSPDIQQAWRAMTVLPLPRTRGDGARVCLHILNDVDACEHVPQHLYRMIFMVSDIRMVEEPEISGDVFVFDAANAGVSMVLKHAGSLLKKALTLAQTAYPQRLKEIHIINAHPFVNRGINLFRSFMKEKMRNRFVVHSSLESLHQYVPADVLPAEYGGSCRTVAALRDQWGKALESYALYFQQQEGVKASHSNNKSSSKSSSKSVQTAFRNLSID</sequence>
<dbReference type="SUPFAM" id="SSF52087">
    <property type="entry name" value="CRAL/TRIO domain"/>
    <property type="match status" value="1"/>
</dbReference>
<dbReference type="PANTHER" id="PTHR10174:SF224">
    <property type="entry name" value="RETINOL-BINDING PROTEIN PINTA"/>
    <property type="match status" value="1"/>
</dbReference>
<reference evidence="4" key="1">
    <citation type="submission" date="2025-08" db="UniProtKB">
        <authorList>
            <consortium name="RefSeq"/>
        </authorList>
    </citation>
    <scope>IDENTIFICATION</scope>
    <source>
        <tissue evidence="4">Total insect</tissue>
    </source>
</reference>
<dbReference type="SUPFAM" id="SSF46938">
    <property type="entry name" value="CRAL/TRIO N-terminal domain"/>
    <property type="match status" value="1"/>
</dbReference>
<dbReference type="Proteomes" id="UP000515158">
    <property type="component" value="Unplaced"/>
</dbReference>
<gene>
    <name evidence="4" type="primary">LOC117639562</name>
</gene>
<protein>
    <submittedName>
        <fullName evidence="4">Alpha-tocopherol transfer protein-like</fullName>
    </submittedName>
</protein>
<dbReference type="PROSITE" id="PS50191">
    <property type="entry name" value="CRAL_TRIO"/>
    <property type="match status" value="1"/>
</dbReference>
<dbReference type="InterPro" id="IPR036273">
    <property type="entry name" value="CRAL/TRIO_N_dom_sf"/>
</dbReference>
<dbReference type="GO" id="GO:0016020">
    <property type="term" value="C:membrane"/>
    <property type="evidence" value="ECO:0007669"/>
    <property type="project" value="TreeGrafter"/>
</dbReference>
<keyword evidence="3" id="KW-1185">Reference proteome</keyword>
<proteinExistence type="predicted"/>
<feature type="region of interest" description="Disordered" evidence="1">
    <location>
        <begin position="286"/>
        <end position="311"/>
    </location>
</feature>
<name>A0A6P8YBZ0_THRPL</name>
<feature type="domain" description="CRAL-TRIO" evidence="2">
    <location>
        <begin position="98"/>
        <end position="260"/>
    </location>
</feature>
<dbReference type="SMART" id="SM00516">
    <property type="entry name" value="SEC14"/>
    <property type="match status" value="1"/>
</dbReference>
<dbReference type="AlphaFoldDB" id="A0A6P8YBZ0"/>
<dbReference type="Pfam" id="PF00650">
    <property type="entry name" value="CRAL_TRIO"/>
    <property type="match status" value="1"/>
</dbReference>
<evidence type="ECO:0000313" key="4">
    <source>
        <dbReference type="RefSeq" id="XP_034231247.1"/>
    </source>
</evidence>
<accession>A0A6P8YBZ0</accession>
<dbReference type="InParanoid" id="A0A6P8YBZ0"/>
<feature type="compositionally biased region" description="Low complexity" evidence="1">
    <location>
        <begin position="286"/>
        <end position="300"/>
    </location>
</feature>
<dbReference type="PANTHER" id="PTHR10174">
    <property type="entry name" value="ALPHA-TOCOPHEROL TRANSFER PROTEIN-RELATED"/>
    <property type="match status" value="1"/>
</dbReference>
<dbReference type="Gene3D" id="1.10.8.20">
    <property type="entry name" value="N-terminal domain of phosphatidylinositol transfer protein sec14p"/>
    <property type="match status" value="1"/>
</dbReference>
<dbReference type="GO" id="GO:1902936">
    <property type="term" value="F:phosphatidylinositol bisphosphate binding"/>
    <property type="evidence" value="ECO:0007669"/>
    <property type="project" value="TreeGrafter"/>
</dbReference>
<organism evidence="4">
    <name type="scientific">Thrips palmi</name>
    <name type="common">Melon thrips</name>
    <dbReference type="NCBI Taxonomy" id="161013"/>
    <lineage>
        <taxon>Eukaryota</taxon>
        <taxon>Metazoa</taxon>
        <taxon>Ecdysozoa</taxon>
        <taxon>Arthropoda</taxon>
        <taxon>Hexapoda</taxon>
        <taxon>Insecta</taxon>
        <taxon>Pterygota</taxon>
        <taxon>Neoptera</taxon>
        <taxon>Paraneoptera</taxon>
        <taxon>Thysanoptera</taxon>
        <taxon>Terebrantia</taxon>
        <taxon>Thripoidea</taxon>
        <taxon>Thripidae</taxon>
        <taxon>Thrips</taxon>
    </lineage>
</organism>